<dbReference type="Proteomes" id="UP001178461">
    <property type="component" value="Chromosome 7"/>
</dbReference>
<dbReference type="AlphaFoldDB" id="A0AA35P7T9"/>
<dbReference type="EMBL" id="OX395132">
    <property type="protein sequence ID" value="CAI5778796.1"/>
    <property type="molecule type" value="Genomic_DNA"/>
</dbReference>
<keyword evidence="2" id="KW-1185">Reference proteome</keyword>
<reference evidence="1" key="1">
    <citation type="submission" date="2022-12" db="EMBL/GenBank/DDBJ databases">
        <authorList>
            <person name="Alioto T."/>
            <person name="Alioto T."/>
            <person name="Gomez Garrido J."/>
        </authorList>
    </citation>
    <scope>NUCLEOTIDE SEQUENCE</scope>
</reference>
<name>A0AA35P7T9_9SAUR</name>
<evidence type="ECO:0000313" key="2">
    <source>
        <dbReference type="Proteomes" id="UP001178461"/>
    </source>
</evidence>
<proteinExistence type="predicted"/>
<gene>
    <name evidence="1" type="ORF">PODLI_1B022827</name>
</gene>
<sequence>MFSADPTQGGTGWAHTGGVTRREFAEPLNDQAKPRVPLEVVYLLGSGGTRAHSRLTKMNRRERSAAKLPAICFELLLAFGGGVLCGHLHSVPGFQESPMGAPVNTARALIFRLGPPATCLDFHAQEIWPHLLAYRAGCSMRQSEAAASGGRF</sequence>
<evidence type="ECO:0000313" key="1">
    <source>
        <dbReference type="EMBL" id="CAI5778796.1"/>
    </source>
</evidence>
<organism evidence="1 2">
    <name type="scientific">Podarcis lilfordi</name>
    <name type="common">Lilford's wall lizard</name>
    <dbReference type="NCBI Taxonomy" id="74358"/>
    <lineage>
        <taxon>Eukaryota</taxon>
        <taxon>Metazoa</taxon>
        <taxon>Chordata</taxon>
        <taxon>Craniata</taxon>
        <taxon>Vertebrata</taxon>
        <taxon>Euteleostomi</taxon>
        <taxon>Lepidosauria</taxon>
        <taxon>Squamata</taxon>
        <taxon>Bifurcata</taxon>
        <taxon>Unidentata</taxon>
        <taxon>Episquamata</taxon>
        <taxon>Laterata</taxon>
        <taxon>Lacertibaenia</taxon>
        <taxon>Lacertidae</taxon>
        <taxon>Podarcis</taxon>
    </lineage>
</organism>
<accession>A0AA35P7T9</accession>
<protein>
    <submittedName>
        <fullName evidence="1">Uncharacterized protein</fullName>
    </submittedName>
</protein>